<dbReference type="InterPro" id="IPR008030">
    <property type="entry name" value="NmrA-like"/>
</dbReference>
<dbReference type="EMBL" id="JAVDYB010000001">
    <property type="protein sequence ID" value="MDR7276024.1"/>
    <property type="molecule type" value="Genomic_DNA"/>
</dbReference>
<dbReference type="SUPFAM" id="SSF51735">
    <property type="entry name" value="NAD(P)-binding Rossmann-fold domains"/>
    <property type="match status" value="1"/>
</dbReference>
<dbReference type="Proteomes" id="UP001183643">
    <property type="component" value="Unassembled WGS sequence"/>
</dbReference>
<proteinExistence type="predicted"/>
<keyword evidence="3" id="KW-1185">Reference proteome</keyword>
<evidence type="ECO:0000259" key="1">
    <source>
        <dbReference type="Pfam" id="PF05368"/>
    </source>
</evidence>
<feature type="domain" description="NmrA-like" evidence="1">
    <location>
        <begin position="2"/>
        <end position="252"/>
    </location>
</feature>
<comment type="caution">
    <text evidence="2">The sequence shown here is derived from an EMBL/GenBank/DDBJ whole genome shotgun (WGS) entry which is preliminary data.</text>
</comment>
<dbReference type="InterPro" id="IPR051604">
    <property type="entry name" value="Ergot_Alk_Oxidoreductase"/>
</dbReference>
<protein>
    <submittedName>
        <fullName evidence="2">Uncharacterized protein YbjT (DUF2867 family)</fullName>
    </submittedName>
</protein>
<sequence length="288" mass="30988">MSEILVMGATGSVGAATTSALLARGASVRALVRTPARAAALPVGVPAAVGDLRDGDAVRAALTGVSAALYVTPHDPDEERLAETFISACERQGVRLVYCGPFQRGATRLLYTAFARHYRGKIRVGTRAHRSPVCAFVGAPTNFYQNDEIVRADILAGRYPLPSHPRGVNRIDLRDVGEVLARALTGPDLPRYRGPLVGPASVSGREAAETWSRALGREVEYRAGDAEWRAALARGLSGQKLADFTNTYRLISRIAVPTAPRDVAAITELLGRPPRTYEEYVRDTAPTW</sequence>
<dbReference type="Gene3D" id="3.40.50.720">
    <property type="entry name" value="NAD(P)-binding Rossmann-like Domain"/>
    <property type="match status" value="1"/>
</dbReference>
<gene>
    <name evidence="2" type="ORF">J2S41_002802</name>
</gene>
<accession>A0AAE3YPN1</accession>
<reference evidence="2" key="1">
    <citation type="submission" date="2023-07" db="EMBL/GenBank/DDBJ databases">
        <title>Sequencing the genomes of 1000 actinobacteria strains.</title>
        <authorList>
            <person name="Klenk H.-P."/>
        </authorList>
    </citation>
    <scope>NUCLEOTIDE SEQUENCE</scope>
    <source>
        <strain evidence="2">DSM 44707</strain>
    </source>
</reference>
<name>A0AAE3YPN1_9ACTN</name>
<evidence type="ECO:0000313" key="3">
    <source>
        <dbReference type="Proteomes" id="UP001183643"/>
    </source>
</evidence>
<dbReference type="InterPro" id="IPR036291">
    <property type="entry name" value="NAD(P)-bd_dom_sf"/>
</dbReference>
<dbReference type="Pfam" id="PF05368">
    <property type="entry name" value="NmrA"/>
    <property type="match status" value="1"/>
</dbReference>
<evidence type="ECO:0000313" key="2">
    <source>
        <dbReference type="EMBL" id="MDR7276024.1"/>
    </source>
</evidence>
<dbReference type="RefSeq" id="WP_310367758.1">
    <property type="nucleotide sequence ID" value="NZ_JAVDYB010000001.1"/>
</dbReference>
<dbReference type="AlphaFoldDB" id="A0AAE3YPN1"/>
<dbReference type="PANTHER" id="PTHR43162">
    <property type="match status" value="1"/>
</dbReference>
<organism evidence="2 3">
    <name type="scientific">Catenuloplanes atrovinosus</name>
    <dbReference type="NCBI Taxonomy" id="137266"/>
    <lineage>
        <taxon>Bacteria</taxon>
        <taxon>Bacillati</taxon>
        <taxon>Actinomycetota</taxon>
        <taxon>Actinomycetes</taxon>
        <taxon>Micromonosporales</taxon>
        <taxon>Micromonosporaceae</taxon>
        <taxon>Catenuloplanes</taxon>
    </lineage>
</organism>
<dbReference type="PANTHER" id="PTHR43162:SF1">
    <property type="entry name" value="PRESTALK A DIFFERENTIATION PROTEIN A"/>
    <property type="match status" value="1"/>
</dbReference>